<evidence type="ECO:0000313" key="2">
    <source>
        <dbReference type="EMBL" id="KKO09678.1"/>
    </source>
</evidence>
<accession>A0A0F9WBD6</accession>
<gene>
    <name evidence="2" type="ORF">LCGC14_0031720</name>
</gene>
<reference evidence="2" key="1">
    <citation type="journal article" date="2015" name="Nature">
        <title>Complex archaea that bridge the gap between prokaryotes and eukaryotes.</title>
        <authorList>
            <person name="Spang A."/>
            <person name="Saw J.H."/>
            <person name="Jorgensen S.L."/>
            <person name="Zaremba-Niedzwiedzka K."/>
            <person name="Martijn J."/>
            <person name="Lind A.E."/>
            <person name="van Eijk R."/>
            <person name="Schleper C."/>
            <person name="Guy L."/>
            <person name="Ettema T.J."/>
        </authorList>
    </citation>
    <scope>NUCLEOTIDE SEQUENCE</scope>
</reference>
<dbReference type="EMBL" id="LAZR01000006">
    <property type="protein sequence ID" value="KKO09678.1"/>
    <property type="molecule type" value="Genomic_DNA"/>
</dbReference>
<protein>
    <recommendedName>
        <fullName evidence="3">Regulatory signaling modulator protein AmpE</fullName>
    </recommendedName>
</protein>
<feature type="transmembrane region" description="Helical" evidence="1">
    <location>
        <begin position="144"/>
        <end position="165"/>
    </location>
</feature>
<dbReference type="InterPro" id="IPR052966">
    <property type="entry name" value="Beta-lactamase_Reg"/>
</dbReference>
<feature type="transmembrane region" description="Helical" evidence="1">
    <location>
        <begin position="71"/>
        <end position="88"/>
    </location>
</feature>
<evidence type="ECO:0000256" key="1">
    <source>
        <dbReference type="SAM" id="Phobius"/>
    </source>
</evidence>
<comment type="caution">
    <text evidence="2">The sequence shown here is derived from an EMBL/GenBank/DDBJ whole genome shotgun (WGS) entry which is preliminary data.</text>
</comment>
<sequence>MSFLVLLLVALILRFTPWRHGFPLDVLGRWTAWVWRVAGRRPIWQRIMLLALPLPLLGLVLWGVHETAYGLVSLALQTCLLFLCVGRTDPMGKLTAPLDEAWLRQDYEAASLLAEQEFGVLGEDSQDLIAAVRGHLVWEACHGYFAPAFWFVLLGPIAAIGYRLAWLAEQQNPDGRESFAAETTHALEWLPIRLMGLGFALVGHFDRTLRAVRDTLTQWDISSKKLARLYVNVALDADAEAGVSPLASARVLLQRTVLVWAVAIAFLVLVG</sequence>
<dbReference type="Pfam" id="PF17113">
    <property type="entry name" value="AmpE"/>
    <property type="match status" value="1"/>
</dbReference>
<dbReference type="GO" id="GO:0005886">
    <property type="term" value="C:plasma membrane"/>
    <property type="evidence" value="ECO:0007669"/>
    <property type="project" value="TreeGrafter"/>
</dbReference>
<dbReference type="PANTHER" id="PTHR38684:SF1">
    <property type="entry name" value="PROTEIN AMPE"/>
    <property type="match status" value="1"/>
</dbReference>
<keyword evidence="1" id="KW-0472">Membrane</keyword>
<dbReference type="AlphaFoldDB" id="A0A0F9WBD6"/>
<feature type="transmembrane region" description="Helical" evidence="1">
    <location>
        <begin position="45"/>
        <end position="64"/>
    </location>
</feature>
<evidence type="ECO:0008006" key="3">
    <source>
        <dbReference type="Google" id="ProtNLM"/>
    </source>
</evidence>
<keyword evidence="1" id="KW-0812">Transmembrane</keyword>
<dbReference type="PANTHER" id="PTHR38684">
    <property type="entry name" value="PROTEIN AMPE"/>
    <property type="match status" value="1"/>
</dbReference>
<feature type="transmembrane region" description="Helical" evidence="1">
    <location>
        <begin position="252"/>
        <end position="270"/>
    </location>
</feature>
<keyword evidence="1" id="KW-1133">Transmembrane helix</keyword>
<dbReference type="GO" id="GO:0046677">
    <property type="term" value="P:response to antibiotic"/>
    <property type="evidence" value="ECO:0007669"/>
    <property type="project" value="TreeGrafter"/>
</dbReference>
<proteinExistence type="predicted"/>
<organism evidence="2">
    <name type="scientific">marine sediment metagenome</name>
    <dbReference type="NCBI Taxonomy" id="412755"/>
    <lineage>
        <taxon>unclassified sequences</taxon>
        <taxon>metagenomes</taxon>
        <taxon>ecological metagenomes</taxon>
    </lineage>
</organism>
<dbReference type="InterPro" id="IPR031347">
    <property type="entry name" value="AmpE"/>
</dbReference>
<name>A0A0F9WBD6_9ZZZZ</name>